<feature type="coiled-coil region" evidence="1">
    <location>
        <begin position="494"/>
        <end position="611"/>
    </location>
</feature>
<protein>
    <submittedName>
        <fullName evidence="4">DNA repair ATPase</fullName>
    </submittedName>
</protein>
<dbReference type="Gene3D" id="3.40.50.300">
    <property type="entry name" value="P-loop containing nucleotide triphosphate hydrolases"/>
    <property type="match status" value="2"/>
</dbReference>
<keyword evidence="5" id="KW-1185">Reference proteome</keyword>
<dbReference type="Proteomes" id="UP000185479">
    <property type="component" value="Chromosome"/>
</dbReference>
<evidence type="ECO:0000313" key="5">
    <source>
        <dbReference type="Proteomes" id="UP000185479"/>
    </source>
</evidence>
<dbReference type="SUPFAM" id="SSF52540">
    <property type="entry name" value="P-loop containing nucleoside triphosphate hydrolases"/>
    <property type="match status" value="1"/>
</dbReference>
<dbReference type="STRING" id="28028.CFLV_05020"/>
<dbReference type="GeneID" id="82880075"/>
<evidence type="ECO:0000313" key="6">
    <source>
        <dbReference type="Proteomes" id="UP000315353"/>
    </source>
</evidence>
<feature type="domain" description="Rad50/SbcC-type AAA" evidence="2">
    <location>
        <begin position="6"/>
        <end position="268"/>
    </location>
</feature>
<evidence type="ECO:0000313" key="3">
    <source>
        <dbReference type="EMBL" id="APT86603.1"/>
    </source>
</evidence>
<dbReference type="PANTHER" id="PTHR41259">
    <property type="entry name" value="DOUBLE-STRAND BREAK REPAIR RAD50 ATPASE, PUTATIVE-RELATED"/>
    <property type="match status" value="1"/>
</dbReference>
<organism evidence="3 5">
    <name type="scientific">Corynebacterium flavescens</name>
    <dbReference type="NCBI Taxonomy" id="28028"/>
    <lineage>
        <taxon>Bacteria</taxon>
        <taxon>Bacillati</taxon>
        <taxon>Actinomycetota</taxon>
        <taxon>Actinomycetes</taxon>
        <taxon>Mycobacteriales</taxon>
        <taxon>Corynebacteriaceae</taxon>
        <taxon>Corynebacterium</taxon>
    </lineage>
</organism>
<name>A0A1L7CLB7_CORFL</name>
<evidence type="ECO:0000259" key="2">
    <source>
        <dbReference type="Pfam" id="PF13476"/>
    </source>
</evidence>
<accession>A0A1L7CLB7</accession>
<dbReference type="Proteomes" id="UP000315353">
    <property type="component" value="Unassembled WGS sequence"/>
</dbReference>
<gene>
    <name evidence="4" type="ORF">CFL01nite_01300</name>
    <name evidence="3" type="ORF">CFLV_05020</name>
</gene>
<dbReference type="RefSeq" id="WP_075729600.1">
    <property type="nucleotide sequence ID" value="NZ_BJNB01000001.1"/>
</dbReference>
<proteinExistence type="predicted"/>
<sequence length="858" mass="94012">MMRIHSLVIDNVRGIDHLELSGLPETGVVVIHGDNEVGKSTLAEAIDVVLNEKHGGRSRKIQALQPVGKDVAPQITLEATVGPVHFRITKRWLRKKASELQVLGTHPAQFTGGQADDELERILGAHLDRALLQALFLRQDDLGEGISAVGIPSVTTALEKSSGVAEEVVNAEDSELMTKVEAEFLKYFSARQARPAHAYKEAIDTLARAEEKAEAAQEKLASLEGVVESYEKILEDKKAAEGSLPLAKQERAEAGVALEKAQQAAEKAAAQQERVHLAAAEVERLKLLEVQRGELKAGVEAAVKDLQRTAKELDAAREKASSEAVAKAELEEQLESAQAAWSAAREQLKLARRLQAKQECSDLEARIAKLEELDTSLKRAREALRAARDIKEADIKELRSAAQEVAVAQRVHTATAPKLLLSAAPVTEVRVDEDTLAVGEETVVKLAEGTRLEIGAVTAIFEAGAGSQEDSGAAVARAGLRLKEAQDLIGCDTVEEAEALREDYRALREELGRAEREWQLELGEDELAELKERHRQLAEEVAELPAEDIDLRTAEEEEEAARELVEAKEKALAPYRDSATVQEVIRWETLHDTARGEVERARAKLETAREATADTDVRASVLQAEGVLEKRTAELAQMQEVDLDTARALVEGAQSRMQGLEDSVRAAELDLSELSSHIQVQTGAAEEAAQATAQLDNAREAHAAIERRAKAVRYLHELLLKHRDAARERYAQPFTQQLSEFARTVFGKGVSFELNEELQIQARTRENQTVPVESLSGGAREQLAILTRFAIAKLVDADGVPVIVDDALGSTDVHRLQLMSTLFSSVGQYAQVLVLTCVPERYSRVPGRKEYRFSDLRG</sequence>
<keyword evidence="1" id="KW-0175">Coiled coil</keyword>
<dbReference type="GO" id="GO:0006302">
    <property type="term" value="P:double-strand break repair"/>
    <property type="evidence" value="ECO:0007669"/>
    <property type="project" value="InterPro"/>
</dbReference>
<dbReference type="PANTHER" id="PTHR41259:SF1">
    <property type="entry name" value="DOUBLE-STRAND BREAK REPAIR RAD50 ATPASE, PUTATIVE-RELATED"/>
    <property type="match status" value="1"/>
</dbReference>
<evidence type="ECO:0000313" key="4">
    <source>
        <dbReference type="EMBL" id="GEB96635.1"/>
    </source>
</evidence>
<dbReference type="GO" id="GO:0016887">
    <property type="term" value="F:ATP hydrolysis activity"/>
    <property type="evidence" value="ECO:0007669"/>
    <property type="project" value="InterPro"/>
</dbReference>
<dbReference type="InterPro" id="IPR027417">
    <property type="entry name" value="P-loop_NTPase"/>
</dbReference>
<reference evidence="4 6" key="2">
    <citation type="submission" date="2019-06" db="EMBL/GenBank/DDBJ databases">
        <title>Whole genome shotgun sequence of Corynebacterium flavescens NBRC 14136.</title>
        <authorList>
            <person name="Hosoyama A."/>
            <person name="Uohara A."/>
            <person name="Ohji S."/>
            <person name="Ichikawa N."/>
        </authorList>
    </citation>
    <scope>NUCLEOTIDE SEQUENCE [LARGE SCALE GENOMIC DNA]</scope>
    <source>
        <strain evidence="4 6">NBRC 14136</strain>
    </source>
</reference>
<reference evidence="3 5" key="1">
    <citation type="submission" date="2014-08" db="EMBL/GenBank/DDBJ databases">
        <title>Complete genome sequence of Corynebacterium flavescens OJ8(T)(=DSM 20296(T)), isolated from cheese.</title>
        <authorList>
            <person name="Ruckert C."/>
            <person name="Albersmeier A."/>
            <person name="Winkler A."/>
            <person name="Kalinowski J."/>
        </authorList>
    </citation>
    <scope>NUCLEOTIDE SEQUENCE [LARGE SCALE GENOMIC DNA]</scope>
    <source>
        <strain evidence="3 5">OJ8</strain>
    </source>
</reference>
<feature type="coiled-coil region" evidence="1">
    <location>
        <begin position="296"/>
        <end position="401"/>
    </location>
</feature>
<dbReference type="Pfam" id="PF13476">
    <property type="entry name" value="AAA_23"/>
    <property type="match status" value="1"/>
</dbReference>
<dbReference type="OrthoDB" id="3177877at2"/>
<dbReference type="KEGG" id="cfc:CFLV_05020"/>
<dbReference type="InterPro" id="IPR038729">
    <property type="entry name" value="Rad50/SbcC_AAA"/>
</dbReference>
<dbReference type="AlphaFoldDB" id="A0A1L7CLB7"/>
<feature type="coiled-coil region" evidence="1">
    <location>
        <begin position="199"/>
        <end position="240"/>
    </location>
</feature>
<dbReference type="EMBL" id="CP009246">
    <property type="protein sequence ID" value="APT86603.1"/>
    <property type="molecule type" value="Genomic_DNA"/>
</dbReference>
<dbReference type="EMBL" id="BJNB01000001">
    <property type="protein sequence ID" value="GEB96635.1"/>
    <property type="molecule type" value="Genomic_DNA"/>
</dbReference>
<feature type="coiled-coil region" evidence="1">
    <location>
        <begin position="643"/>
        <end position="708"/>
    </location>
</feature>
<evidence type="ECO:0000256" key="1">
    <source>
        <dbReference type="SAM" id="Coils"/>
    </source>
</evidence>